<sequence>MFWNQKDLPQPPVNTYKVINSDLDLKKLQTALQDGINHFKNQKFLSIETNLLYRILYRMKMKFRNGKDFKLLEKMHRCLKNYFSTRMNWHLQNLLDLLPKTFTKNECYVPSKNMLLYILVRLQGLVKLLEHIYNTCLLLAEQLQMRLGVGHFWKLFFILFAIVSRISVIVKANTRFLCELYGKLLPHSYKLSPIGVPFLPDGYELPTDLREWLSVSWVYEEDFVDLTFEPPTYAMDILNLIDNDDDDNDVMFCDEYILLEDEKDGESYENNDEEIYEINDSIISVPESPTPKKHCGKITDIEDVGIEIVEHTTLNYTGVDSILLTKKKKGKKFPNNRNEKVASLKRIGKTKPTKKKKKKKKTI</sequence>
<evidence type="ECO:0000256" key="2">
    <source>
        <dbReference type="SAM" id="Phobius"/>
    </source>
</evidence>
<feature type="transmembrane region" description="Helical" evidence="2">
    <location>
        <begin position="152"/>
        <end position="170"/>
    </location>
</feature>
<dbReference type="Pfam" id="PF14780">
    <property type="entry name" value="NEPRO_N"/>
    <property type="match status" value="1"/>
</dbReference>
<dbReference type="PANTHER" id="PTHR34761:SF1">
    <property type="entry name" value="NUCLEOLUS AND NEURAL PROGENITOR PROTEIN"/>
    <property type="match status" value="1"/>
</dbReference>
<keyword evidence="2" id="KW-0472">Membrane</keyword>
<proteinExistence type="predicted"/>
<dbReference type="InterPro" id="IPR027951">
    <property type="entry name" value="Nepro_N"/>
</dbReference>
<dbReference type="InterPro" id="IPR052835">
    <property type="entry name" value="Nepro"/>
</dbReference>
<dbReference type="EMBL" id="JBDJPC010000012">
    <property type="protein sequence ID" value="KAL1489327.1"/>
    <property type="molecule type" value="Genomic_DNA"/>
</dbReference>
<evidence type="ECO:0000259" key="3">
    <source>
        <dbReference type="Pfam" id="PF14780"/>
    </source>
</evidence>
<name>A0ABD1E3T5_HYPHA</name>
<keyword evidence="5" id="KW-1185">Reference proteome</keyword>
<dbReference type="AlphaFoldDB" id="A0ABD1E3T5"/>
<organism evidence="4 5">
    <name type="scientific">Hypothenemus hampei</name>
    <name type="common">Coffee berry borer</name>
    <dbReference type="NCBI Taxonomy" id="57062"/>
    <lineage>
        <taxon>Eukaryota</taxon>
        <taxon>Metazoa</taxon>
        <taxon>Ecdysozoa</taxon>
        <taxon>Arthropoda</taxon>
        <taxon>Hexapoda</taxon>
        <taxon>Insecta</taxon>
        <taxon>Pterygota</taxon>
        <taxon>Neoptera</taxon>
        <taxon>Endopterygota</taxon>
        <taxon>Coleoptera</taxon>
        <taxon>Polyphaga</taxon>
        <taxon>Cucujiformia</taxon>
        <taxon>Curculionidae</taxon>
        <taxon>Scolytinae</taxon>
        <taxon>Hypothenemus</taxon>
    </lineage>
</organism>
<keyword evidence="2" id="KW-1133">Transmembrane helix</keyword>
<protein>
    <recommendedName>
        <fullName evidence="3">Nucleolus and neural progenitor protein-like N-terminal domain-containing protein</fullName>
    </recommendedName>
</protein>
<gene>
    <name evidence="4" type="ORF">ABEB36_014245</name>
</gene>
<accession>A0ABD1E3T5</accession>
<reference evidence="4 5" key="1">
    <citation type="submission" date="2024-05" db="EMBL/GenBank/DDBJ databases">
        <title>Genetic variation in Jamaican populations of the coffee berry borer (Hypothenemus hampei).</title>
        <authorList>
            <person name="Errbii M."/>
            <person name="Myrie A."/>
        </authorList>
    </citation>
    <scope>NUCLEOTIDE SEQUENCE [LARGE SCALE GENOMIC DNA]</scope>
    <source>
        <strain evidence="4">JA-Hopewell-2020-01-JO</strain>
        <tissue evidence="4">Whole body</tissue>
    </source>
</reference>
<evidence type="ECO:0000256" key="1">
    <source>
        <dbReference type="SAM" id="MobiDB-lite"/>
    </source>
</evidence>
<feature type="compositionally biased region" description="Basic residues" evidence="1">
    <location>
        <begin position="346"/>
        <end position="363"/>
    </location>
</feature>
<evidence type="ECO:0000313" key="4">
    <source>
        <dbReference type="EMBL" id="KAL1489327.1"/>
    </source>
</evidence>
<feature type="region of interest" description="Disordered" evidence="1">
    <location>
        <begin position="330"/>
        <end position="363"/>
    </location>
</feature>
<comment type="caution">
    <text evidence="4">The sequence shown here is derived from an EMBL/GenBank/DDBJ whole genome shotgun (WGS) entry which is preliminary data.</text>
</comment>
<keyword evidence="2" id="KW-0812">Transmembrane</keyword>
<dbReference type="Proteomes" id="UP001566132">
    <property type="component" value="Unassembled WGS sequence"/>
</dbReference>
<evidence type="ECO:0000313" key="5">
    <source>
        <dbReference type="Proteomes" id="UP001566132"/>
    </source>
</evidence>
<dbReference type="PANTHER" id="PTHR34761">
    <property type="entry name" value="NUCLEOLUS AND NEURAL PROGENITOR PROTEIN"/>
    <property type="match status" value="1"/>
</dbReference>
<feature type="domain" description="Nucleolus and neural progenitor protein-like N-terminal" evidence="3">
    <location>
        <begin position="3"/>
        <end position="185"/>
    </location>
</feature>